<feature type="domain" description="Carboxymuconolactone decarboxylase-like" evidence="1">
    <location>
        <begin position="144"/>
        <end position="224"/>
    </location>
</feature>
<dbReference type="Proteomes" id="UP000823633">
    <property type="component" value="Unassembled WGS sequence"/>
</dbReference>
<dbReference type="PANTHER" id="PTHR33570">
    <property type="entry name" value="4-CARBOXYMUCONOLACTONE DECARBOXYLASE FAMILY PROTEIN"/>
    <property type="match status" value="1"/>
</dbReference>
<dbReference type="AlphaFoldDB" id="A0A9D9E9E8"/>
<name>A0A9D9E9E8_9SPIR</name>
<dbReference type="Pfam" id="PF02627">
    <property type="entry name" value="CMD"/>
    <property type="match status" value="1"/>
</dbReference>
<organism evidence="2 3">
    <name type="scientific">Candidatus Aphodenecus pullistercoris</name>
    <dbReference type="NCBI Taxonomy" id="2840669"/>
    <lineage>
        <taxon>Bacteria</taxon>
        <taxon>Pseudomonadati</taxon>
        <taxon>Spirochaetota</taxon>
        <taxon>Spirochaetia</taxon>
        <taxon>Spirochaetales</taxon>
        <taxon>Candidatus Aphodenecus</taxon>
    </lineage>
</organism>
<sequence length="230" mass="25484">MRNYRKSDPELARIVERFAYTEVAKDGEHQLKGNDRHLAILSALMGCGGVDLFALELERAIDDGFDPVAARELVYQGNDYLGMGRTLPFLEELDRVLEEKGIILPLPDQGTVGEEDRLEKGAQAQGEIFGPQMLEAWKDGTVNRHLAANCFGDFYTRKGLDLRERELVTFCFLLAQGGCEPQLVAHSRGNMNMGNDASYLESVTLNVLPYVGYPRSLNALAAVRKACSGQ</sequence>
<evidence type="ECO:0000313" key="3">
    <source>
        <dbReference type="Proteomes" id="UP000823633"/>
    </source>
</evidence>
<proteinExistence type="predicted"/>
<dbReference type="PANTHER" id="PTHR33570:SF2">
    <property type="entry name" value="CARBOXYMUCONOLACTONE DECARBOXYLASE-LIKE DOMAIN-CONTAINING PROTEIN"/>
    <property type="match status" value="1"/>
</dbReference>
<comment type="caution">
    <text evidence="2">The sequence shown here is derived from an EMBL/GenBank/DDBJ whole genome shotgun (WGS) entry which is preliminary data.</text>
</comment>
<evidence type="ECO:0000259" key="1">
    <source>
        <dbReference type="Pfam" id="PF02627"/>
    </source>
</evidence>
<gene>
    <name evidence="2" type="ORF">IAC42_08535</name>
</gene>
<dbReference type="SUPFAM" id="SSF69118">
    <property type="entry name" value="AhpD-like"/>
    <property type="match status" value="1"/>
</dbReference>
<accession>A0A9D9E9E8</accession>
<dbReference type="InterPro" id="IPR029032">
    <property type="entry name" value="AhpD-like"/>
</dbReference>
<dbReference type="InterPro" id="IPR003779">
    <property type="entry name" value="CMD-like"/>
</dbReference>
<dbReference type="GO" id="GO:0051920">
    <property type="term" value="F:peroxiredoxin activity"/>
    <property type="evidence" value="ECO:0007669"/>
    <property type="project" value="InterPro"/>
</dbReference>
<dbReference type="Gene3D" id="1.20.1290.10">
    <property type="entry name" value="AhpD-like"/>
    <property type="match status" value="1"/>
</dbReference>
<protein>
    <submittedName>
        <fullName evidence="2">Carboxymuconolactone decarboxylase family protein</fullName>
    </submittedName>
</protein>
<dbReference type="EMBL" id="JADIMU010000057">
    <property type="protein sequence ID" value="MBO8443781.1"/>
    <property type="molecule type" value="Genomic_DNA"/>
</dbReference>
<reference evidence="2" key="1">
    <citation type="submission" date="2020-10" db="EMBL/GenBank/DDBJ databases">
        <authorList>
            <person name="Gilroy R."/>
        </authorList>
    </citation>
    <scope>NUCLEOTIDE SEQUENCE</scope>
    <source>
        <strain evidence="2">11167</strain>
    </source>
</reference>
<evidence type="ECO:0000313" key="2">
    <source>
        <dbReference type="EMBL" id="MBO8443781.1"/>
    </source>
</evidence>
<reference evidence="2" key="2">
    <citation type="journal article" date="2021" name="PeerJ">
        <title>Extensive microbial diversity within the chicken gut microbiome revealed by metagenomics and culture.</title>
        <authorList>
            <person name="Gilroy R."/>
            <person name="Ravi A."/>
            <person name="Getino M."/>
            <person name="Pursley I."/>
            <person name="Horton D.L."/>
            <person name="Alikhan N.F."/>
            <person name="Baker D."/>
            <person name="Gharbi K."/>
            <person name="Hall N."/>
            <person name="Watson M."/>
            <person name="Adriaenssens E.M."/>
            <person name="Foster-Nyarko E."/>
            <person name="Jarju S."/>
            <person name="Secka A."/>
            <person name="Antonio M."/>
            <person name="Oren A."/>
            <person name="Chaudhuri R.R."/>
            <person name="La Ragione R."/>
            <person name="Hildebrand F."/>
            <person name="Pallen M.J."/>
        </authorList>
    </citation>
    <scope>NUCLEOTIDE SEQUENCE</scope>
    <source>
        <strain evidence="2">11167</strain>
    </source>
</reference>
<dbReference type="InterPro" id="IPR052512">
    <property type="entry name" value="4CMD/NDH-1_regulator"/>
</dbReference>